<feature type="domain" description="DAHP synthase ferredoxin-like" evidence="3">
    <location>
        <begin position="1"/>
        <end position="67"/>
    </location>
</feature>
<gene>
    <name evidence="4" type="primary">aroF</name>
    <name evidence="4" type="ORF">BUFA31_02530</name>
</gene>
<dbReference type="Pfam" id="PF00793">
    <property type="entry name" value="DAHP_synth_1"/>
    <property type="match status" value="1"/>
</dbReference>
<evidence type="ECO:0000259" key="3">
    <source>
        <dbReference type="Pfam" id="PF18152"/>
    </source>
</evidence>
<evidence type="ECO:0000313" key="5">
    <source>
        <dbReference type="Proteomes" id="UP000620147"/>
    </source>
</evidence>
<keyword evidence="5" id="KW-1185">Reference proteome</keyword>
<dbReference type="InterPro" id="IPR041071">
    <property type="entry name" value="DAHP_snth_FXD"/>
</dbReference>
<reference evidence="4 5" key="1">
    <citation type="submission" date="2020-06" db="EMBL/GenBank/DDBJ databases">
        <title>Characterization of fructooligosaccharide metabolism and fructooligosaccharide-degrading enzymes in human commensal butyrate producers.</title>
        <authorList>
            <person name="Tanno H."/>
            <person name="Fujii T."/>
            <person name="Hirano K."/>
            <person name="Maeno S."/>
            <person name="Tonozuka T."/>
            <person name="Sakamoto M."/>
            <person name="Ohkuma M."/>
            <person name="Tochio T."/>
            <person name="Endo A."/>
        </authorList>
    </citation>
    <scope>NUCLEOTIDE SEQUENCE [LARGE SCALE GENOMIC DNA]</scope>
    <source>
        <strain evidence="4 5">JCM 31056</strain>
    </source>
</reference>
<dbReference type="Gene3D" id="3.30.70.1140">
    <property type="entry name" value="Phospho-2-dehydro-3-deoxyheptonate aldolase, domain 1"/>
    <property type="match status" value="1"/>
</dbReference>
<protein>
    <submittedName>
        <fullName evidence="4">3-deoxy-7-phosphoheptulonate synthase</fullName>
    </submittedName>
</protein>
<dbReference type="Pfam" id="PF18152">
    <property type="entry name" value="DAHP_snth_FXD"/>
    <property type="match status" value="1"/>
</dbReference>
<name>A0ABQ1DWM1_9FIRM</name>
<dbReference type="InterPro" id="IPR052899">
    <property type="entry name" value="Class-I_DAHP_synthase"/>
</dbReference>
<feature type="domain" description="DAHP synthetase I/KDSA" evidence="2">
    <location>
        <begin position="87"/>
        <end position="323"/>
    </location>
</feature>
<dbReference type="PANTHER" id="PTHR43018:SF2">
    <property type="entry name" value="PHOSPHO-2-DEHYDRO-3-DEOXYHEPTONATE ALDOLASE"/>
    <property type="match status" value="1"/>
</dbReference>
<dbReference type="PANTHER" id="PTHR43018">
    <property type="entry name" value="PHOSPHO-2-DEHYDRO-3-DEOXYHEPTONATE ALDOLASE"/>
    <property type="match status" value="1"/>
</dbReference>
<dbReference type="Gene3D" id="3.20.20.70">
    <property type="entry name" value="Aldolase class I"/>
    <property type="match status" value="1"/>
</dbReference>
<dbReference type="EMBL" id="BLYJ01000002">
    <property type="protein sequence ID" value="GFO87089.1"/>
    <property type="molecule type" value="Genomic_DNA"/>
</dbReference>
<comment type="caution">
    <text evidence="4">The sequence shown here is derived from an EMBL/GenBank/DDBJ whole genome shotgun (WGS) entry which is preliminary data.</text>
</comment>
<dbReference type="RefSeq" id="WP_188886459.1">
    <property type="nucleotide sequence ID" value="NZ_BLYJ01000002.1"/>
</dbReference>
<keyword evidence="1" id="KW-0808">Transferase</keyword>
<dbReference type="InterPro" id="IPR013785">
    <property type="entry name" value="Aldolase_TIM"/>
</dbReference>
<evidence type="ECO:0000313" key="4">
    <source>
        <dbReference type="EMBL" id="GFO87089.1"/>
    </source>
</evidence>
<dbReference type="Proteomes" id="UP000620147">
    <property type="component" value="Unassembled WGS sequence"/>
</dbReference>
<evidence type="ECO:0000256" key="1">
    <source>
        <dbReference type="ARBA" id="ARBA00022679"/>
    </source>
</evidence>
<dbReference type="NCBIfam" id="NF009239">
    <property type="entry name" value="PRK12595.1"/>
    <property type="match status" value="1"/>
</dbReference>
<evidence type="ECO:0000259" key="2">
    <source>
        <dbReference type="Pfam" id="PF00793"/>
    </source>
</evidence>
<accession>A0ABQ1DWM1</accession>
<dbReference type="InterPro" id="IPR006268">
    <property type="entry name" value="DAHP_syn_2"/>
</dbReference>
<organism evidence="4 5">
    <name type="scientific">Butyricicoccus faecihominis</name>
    <dbReference type="NCBI Taxonomy" id="1712515"/>
    <lineage>
        <taxon>Bacteria</taxon>
        <taxon>Bacillati</taxon>
        <taxon>Bacillota</taxon>
        <taxon>Clostridia</taxon>
        <taxon>Eubacteriales</taxon>
        <taxon>Butyricicoccaceae</taxon>
        <taxon>Butyricicoccus</taxon>
    </lineage>
</organism>
<dbReference type="NCBIfam" id="TIGR01361">
    <property type="entry name" value="DAHP_synth_Bsub"/>
    <property type="match status" value="1"/>
</dbReference>
<dbReference type="InterPro" id="IPR006218">
    <property type="entry name" value="DAHP1/KDSA"/>
</dbReference>
<proteinExistence type="predicted"/>
<sequence>MIVVLKQNSDKGHVEKLMQHFTDMGLRINYSEGADTTILGLMGDTTRLDERDIMAYDVVERVQRVTEPFKAVNRKFHPEDTIIEVAGRKIGTGYFNVMAGPCSVENEAQIVECAERVKAAGASFLRGGAFKPRTSPYSFQGLEDEGLKLLLEAKRQTGLPIVTEIMSEKHLDLFADVDIIQLGARNMQNFMLLKELGRCNKPILLKRGLSATMEEFLMAAEYIFAGGNTNVILCERGIRTFEKLIRNNLDISAVPLVKMFSHLPIIIDPSHAAGRRDMVQPLSRAAIAAGADGLIIEAHNDPAHALCDGAQSLDLNQFDTVMKDIKRRAEFEGRVMMP</sequence>
<dbReference type="NCBIfam" id="NF006421">
    <property type="entry name" value="PRK08673.1"/>
    <property type="match status" value="1"/>
</dbReference>
<dbReference type="SUPFAM" id="SSF51569">
    <property type="entry name" value="Aldolase"/>
    <property type="match status" value="1"/>
</dbReference>